<comment type="caution">
    <text evidence="1">The sequence shown here is derived from an EMBL/GenBank/DDBJ whole genome shotgun (WGS) entry which is preliminary data.</text>
</comment>
<evidence type="ECO:0000313" key="2">
    <source>
        <dbReference type="Proteomes" id="UP000655225"/>
    </source>
</evidence>
<protein>
    <submittedName>
        <fullName evidence="1">Uncharacterized protein</fullName>
    </submittedName>
</protein>
<gene>
    <name evidence="1" type="ORF">HHK36_004063</name>
</gene>
<dbReference type="Proteomes" id="UP000655225">
    <property type="component" value="Unassembled WGS sequence"/>
</dbReference>
<sequence>MARREILQRNPSSAYAQSNAQMEIEEHGGIPSSFNIDPDKVNWSILRPSRSRYHSTMFRDLISEALQAPIDSKVSETPNSITYRKINMYKFPTNNSPHQLWTSSLPPVPQITPPNSNTYPMYNLQITNVPPIMHQTRNSSQHSEPQIPSSCVPMQQETLGNHDALMFPNVQMGGIGSYSMGINGKEAPQAIRQLPRETFGYNQHMARNDMLWTLENQDNDAITESTIPAHLINMEDYN</sequence>
<organism evidence="1 2">
    <name type="scientific">Tetracentron sinense</name>
    <name type="common">Spur-leaf</name>
    <dbReference type="NCBI Taxonomy" id="13715"/>
    <lineage>
        <taxon>Eukaryota</taxon>
        <taxon>Viridiplantae</taxon>
        <taxon>Streptophyta</taxon>
        <taxon>Embryophyta</taxon>
        <taxon>Tracheophyta</taxon>
        <taxon>Spermatophyta</taxon>
        <taxon>Magnoliopsida</taxon>
        <taxon>Trochodendrales</taxon>
        <taxon>Trochodendraceae</taxon>
        <taxon>Tetracentron</taxon>
    </lineage>
</organism>
<proteinExistence type="predicted"/>
<reference evidence="1 2" key="1">
    <citation type="submission" date="2020-04" db="EMBL/GenBank/DDBJ databases">
        <title>Plant Genome Project.</title>
        <authorList>
            <person name="Zhang R.-G."/>
        </authorList>
    </citation>
    <scope>NUCLEOTIDE SEQUENCE [LARGE SCALE GENOMIC DNA]</scope>
    <source>
        <strain evidence="1">YNK0</strain>
        <tissue evidence="1">Leaf</tissue>
    </source>
</reference>
<dbReference type="AlphaFoldDB" id="A0A835DPX1"/>
<dbReference type="EMBL" id="JABCRI010000002">
    <property type="protein sequence ID" value="KAF8411511.1"/>
    <property type="molecule type" value="Genomic_DNA"/>
</dbReference>
<accession>A0A835DPX1</accession>
<evidence type="ECO:0000313" key="1">
    <source>
        <dbReference type="EMBL" id="KAF8411511.1"/>
    </source>
</evidence>
<name>A0A835DPX1_TETSI</name>
<keyword evidence="2" id="KW-1185">Reference proteome</keyword>